<evidence type="ECO:0000256" key="2">
    <source>
        <dbReference type="SAM" id="SignalP"/>
    </source>
</evidence>
<organism evidence="3 4">
    <name type="scientific">Tetranychus urticae</name>
    <name type="common">Two-spotted spider mite</name>
    <dbReference type="NCBI Taxonomy" id="32264"/>
    <lineage>
        <taxon>Eukaryota</taxon>
        <taxon>Metazoa</taxon>
        <taxon>Ecdysozoa</taxon>
        <taxon>Arthropoda</taxon>
        <taxon>Chelicerata</taxon>
        <taxon>Arachnida</taxon>
        <taxon>Acari</taxon>
        <taxon>Acariformes</taxon>
        <taxon>Trombidiformes</taxon>
        <taxon>Prostigmata</taxon>
        <taxon>Eleutherengona</taxon>
        <taxon>Raphignathae</taxon>
        <taxon>Tetranychoidea</taxon>
        <taxon>Tetranychidae</taxon>
        <taxon>Tetranychus</taxon>
    </lineage>
</organism>
<reference evidence="3" key="2">
    <citation type="submission" date="2015-06" db="UniProtKB">
        <authorList>
            <consortium name="EnsemblMetazoa"/>
        </authorList>
    </citation>
    <scope>IDENTIFICATION</scope>
</reference>
<dbReference type="OrthoDB" id="10413084at2759"/>
<evidence type="ECO:0000256" key="1">
    <source>
        <dbReference type="SAM" id="MobiDB-lite"/>
    </source>
</evidence>
<dbReference type="OMA" id="PIWSILL"/>
<accession>T1KAC4</accession>
<feature type="chain" id="PRO_5007729010" evidence="2">
    <location>
        <begin position="23"/>
        <end position="205"/>
    </location>
</feature>
<feature type="compositionally biased region" description="Low complexity" evidence="1">
    <location>
        <begin position="196"/>
        <end position="205"/>
    </location>
</feature>
<evidence type="ECO:0000313" key="4">
    <source>
        <dbReference type="Proteomes" id="UP000015104"/>
    </source>
</evidence>
<keyword evidence="4" id="KW-1185">Reference proteome</keyword>
<feature type="compositionally biased region" description="Basic residues" evidence="1">
    <location>
        <begin position="57"/>
        <end position="68"/>
    </location>
</feature>
<feature type="region of interest" description="Disordered" evidence="1">
    <location>
        <begin position="182"/>
        <end position="205"/>
    </location>
</feature>
<reference evidence="4" key="1">
    <citation type="submission" date="2011-08" db="EMBL/GenBank/DDBJ databases">
        <authorList>
            <person name="Rombauts S."/>
        </authorList>
    </citation>
    <scope>NUCLEOTIDE SEQUENCE</scope>
    <source>
        <strain evidence="4">London</strain>
    </source>
</reference>
<name>T1KAC4_TETUR</name>
<dbReference type="EnsemblMetazoa" id="tetur07g08036.1">
    <property type="protein sequence ID" value="tetur07g08036.1"/>
    <property type="gene ID" value="tetur07g08036"/>
</dbReference>
<dbReference type="AlphaFoldDB" id="T1KAC4"/>
<dbReference type="EMBL" id="CAEY01001886">
    <property type="status" value="NOT_ANNOTATED_CDS"/>
    <property type="molecule type" value="Genomic_DNA"/>
</dbReference>
<sequence>MSPIWSILLIALLYVNLSLVEAGKKMNQDEVIVINNNGGGKCGGHTRTIVKTAGQGKKGKGKKGKGHKIILSSGGGKCPGESKVTHIPFPMPVPHYEHVHHHSGWGHGSERREGQMAAGSMPVGSMTSGSSPVPSSDKGDRGMMMPFPFDAQRMDMPYPPHHMEMSGANPAVAYVPHPYAQQQAHHGHGPHHHHQGYGPMQHQYM</sequence>
<dbReference type="HOGENOM" id="CLU_1236453_0_0_1"/>
<protein>
    <submittedName>
        <fullName evidence="3">Uncharacterized protein</fullName>
    </submittedName>
</protein>
<evidence type="ECO:0000313" key="3">
    <source>
        <dbReference type="EnsemblMetazoa" id="tetur07g08036.1"/>
    </source>
</evidence>
<feature type="compositionally biased region" description="Low complexity" evidence="1">
    <location>
        <begin position="119"/>
        <end position="136"/>
    </location>
</feature>
<feature type="compositionally biased region" description="Basic residues" evidence="1">
    <location>
        <begin position="185"/>
        <end position="195"/>
    </location>
</feature>
<gene>
    <name evidence="3" type="primary">107361896</name>
</gene>
<proteinExistence type="predicted"/>
<dbReference type="KEGG" id="tut:107361896"/>
<keyword evidence="2" id="KW-0732">Signal</keyword>
<feature type="signal peptide" evidence="2">
    <location>
        <begin position="1"/>
        <end position="22"/>
    </location>
</feature>
<feature type="region of interest" description="Disordered" evidence="1">
    <location>
        <begin position="53"/>
        <end position="85"/>
    </location>
</feature>
<dbReference type="Proteomes" id="UP000015104">
    <property type="component" value="Unassembled WGS sequence"/>
</dbReference>
<feature type="region of interest" description="Disordered" evidence="1">
    <location>
        <begin position="100"/>
        <end position="144"/>
    </location>
</feature>